<name>A0AAD8LX42_9APIA</name>
<feature type="region of interest" description="Disordered" evidence="1">
    <location>
        <begin position="587"/>
        <end position="606"/>
    </location>
</feature>
<dbReference type="PANTHER" id="PTHR31267">
    <property type="entry name" value="DENTIN SIALOPHOSPHOPROTEIN-LIKE PROTEIN"/>
    <property type="match status" value="1"/>
</dbReference>
<comment type="caution">
    <text evidence="2">The sequence shown here is derived from an EMBL/GenBank/DDBJ whole genome shotgun (WGS) entry which is preliminary data.</text>
</comment>
<organism evidence="2 3">
    <name type="scientific">Heracleum sosnowskyi</name>
    <dbReference type="NCBI Taxonomy" id="360622"/>
    <lineage>
        <taxon>Eukaryota</taxon>
        <taxon>Viridiplantae</taxon>
        <taxon>Streptophyta</taxon>
        <taxon>Embryophyta</taxon>
        <taxon>Tracheophyta</taxon>
        <taxon>Spermatophyta</taxon>
        <taxon>Magnoliopsida</taxon>
        <taxon>eudicotyledons</taxon>
        <taxon>Gunneridae</taxon>
        <taxon>Pentapetalae</taxon>
        <taxon>asterids</taxon>
        <taxon>campanulids</taxon>
        <taxon>Apiales</taxon>
        <taxon>Apiaceae</taxon>
        <taxon>Apioideae</taxon>
        <taxon>apioid superclade</taxon>
        <taxon>Tordylieae</taxon>
        <taxon>Tordyliinae</taxon>
        <taxon>Heracleum</taxon>
    </lineage>
</organism>
<accession>A0AAD8LX42</accession>
<keyword evidence="3" id="KW-1185">Reference proteome</keyword>
<evidence type="ECO:0000256" key="1">
    <source>
        <dbReference type="SAM" id="MobiDB-lite"/>
    </source>
</evidence>
<feature type="compositionally biased region" description="Polar residues" evidence="1">
    <location>
        <begin position="745"/>
        <end position="761"/>
    </location>
</feature>
<feature type="compositionally biased region" description="Polar residues" evidence="1">
    <location>
        <begin position="596"/>
        <end position="606"/>
    </location>
</feature>
<feature type="region of interest" description="Disordered" evidence="1">
    <location>
        <begin position="441"/>
        <end position="468"/>
    </location>
</feature>
<feature type="region of interest" description="Disordered" evidence="1">
    <location>
        <begin position="895"/>
        <end position="938"/>
    </location>
</feature>
<dbReference type="PANTHER" id="PTHR31267:SF2">
    <property type="entry name" value="EXPRESSED PROTEIN"/>
    <property type="match status" value="1"/>
</dbReference>
<reference evidence="2" key="1">
    <citation type="submission" date="2023-02" db="EMBL/GenBank/DDBJ databases">
        <title>Genome of toxic invasive species Heracleum sosnowskyi carries increased number of genes despite the absence of recent whole-genome duplications.</title>
        <authorList>
            <person name="Schelkunov M."/>
            <person name="Shtratnikova V."/>
            <person name="Makarenko M."/>
            <person name="Klepikova A."/>
            <person name="Omelchenko D."/>
            <person name="Novikova G."/>
            <person name="Obukhova E."/>
            <person name="Bogdanov V."/>
            <person name="Penin A."/>
            <person name="Logacheva M."/>
        </authorList>
    </citation>
    <scope>NUCLEOTIDE SEQUENCE</scope>
    <source>
        <strain evidence="2">Hsosn_3</strain>
        <tissue evidence="2">Leaf</tissue>
    </source>
</reference>
<evidence type="ECO:0000313" key="3">
    <source>
        <dbReference type="Proteomes" id="UP001237642"/>
    </source>
</evidence>
<dbReference type="Proteomes" id="UP001237642">
    <property type="component" value="Unassembled WGS sequence"/>
</dbReference>
<protein>
    <submittedName>
        <fullName evidence="2">Uncharacterized protein</fullName>
    </submittedName>
</protein>
<sequence>MPQPQPRHQSRLNDIQMLQRQIMIKKLQELQRQQQVQELGDGRQHNYINQQYALNKQISAEQFPPLINGTPISDASQRFMMGNINLMHPGAPQIVQGFSNGTGFPQNQGQALSSMSLVSPQLDVSLYGTPVPGVGNNLGRYSQLLGASQGSENSFEKGSNNQQDETITHSSIYSNSLGTYNCDASNQIGMQEGALVSVGDFQEKNLFGQVPAQALHGNFQQMNTLRRSSSPMEVGGRQEQAGWPGQFAGKATNMGPSQDLCSLDPLEQKILFNTDDNSWDASFGSSCNISSDFLKNTSENTDHASAFPSLQSGSWSALMQSAVAETSSGDAGIQEEWSGLSFQNPELSTDNRSSKFIESGKQQPDWVENGLQTVSALNSKPEPNFKNLNMASSFPGFQQPGIQFSLKQKDELHLETSRESNQQHSPKVNKQWLDCNSLQKQTNEVNQPGERHSSLQNAWPGPNYEHSKSNAYRESIPMYTKGMQAGDISGLEQARSGNVNTNHPFTESNKLPYGNDTDGSVEDARREYVRNNQYHRSSSPQINNAYNGASRTYEKQQCIERENSNDSYHSNASQHTISGHELKQNVWQHKSDSSHFADSSQRPSDQVMYQQIPQGSHGYELGYAEQFKYSNVSSSDSDLAKRHLLSNQKNSAEHVSPRNHDNTSAFFDTSVVHEPNMTPQTSSHMLELLYKVDKSKDYRPVVHGGSRDSSPFSEVPQAGSPDAFATQSYNKPMPSQTFGLRLSPPSQQTPAANCFDSSRSSPKMARNGDTGSLGPSFVRNQLQSQHQLAAPVVCQSYEAPVPDVRINQDTPSNSYNQQLSVLEDNSVTQPFVKPGTSHYAGSPMLWKNAPAQRNLSNADPRKGPPSPEVNNNDFVAASTAPQVLNYESIYKGHNETSKSSMSSEGLGFQGEQAPKEAYSQLDSSGTLGPVPQKGKSAYGQVAKGYSETDNVDPGSSMPNSSRQAFVNQSQNISDLEVFGRSLEPSHISPQNYSMQQQVHLANRSGCDSVSDHSVQQSNANTGQQLYGNSSGIQDAGNNELISMSHSSFHPNGERKLHNLSSEIRENQLAKTLSQPLLGDANQETLTFGQYSSPYASDASEQSQISLQMAPSWFKHYGTLRNGQMLPMFDPRAAHQFSTGNILEKLRMGGPGAGHESSVWPTTTDNNLVAVKSLTPSYVLPPNVLVQNPEIVRPKKRKAFELLPWHKEISQCSQNLHNASLSDLEWVEATNRRIEKVEDEVATIEDSTFLRPKKRLVSTTQLMQQLFRPPPGVIFGGNATLNCEILAFFAARLALGHSCCLKNSPMLLCDMPDKSREKLRTPKQIGDQESVKVVEDFLTRSTKLEANFLMLEKSASIADIRVESQELEKFSMINHFAKFHTRGPAGVAEASTSSGVKRMFLQRYVKPVPMPRTVPEDAQCLSL</sequence>
<dbReference type="EMBL" id="JAUIZM010000017">
    <property type="protein sequence ID" value="KAK1352351.1"/>
    <property type="molecule type" value="Genomic_DNA"/>
</dbReference>
<gene>
    <name evidence="2" type="ORF">POM88_053290</name>
</gene>
<feature type="compositionally biased region" description="Polar residues" evidence="1">
    <location>
        <begin position="530"/>
        <end position="550"/>
    </location>
</feature>
<feature type="region of interest" description="Disordered" evidence="1">
    <location>
        <begin position="745"/>
        <end position="774"/>
    </location>
</feature>
<evidence type="ECO:0000313" key="2">
    <source>
        <dbReference type="EMBL" id="KAK1352351.1"/>
    </source>
</evidence>
<proteinExistence type="predicted"/>
<feature type="compositionally biased region" description="Polar residues" evidence="1">
    <location>
        <begin position="495"/>
        <end position="509"/>
    </location>
</feature>
<feature type="region of interest" description="Disordered" evidence="1">
    <location>
        <begin position="494"/>
        <end position="554"/>
    </location>
</feature>
<reference evidence="2" key="2">
    <citation type="submission" date="2023-05" db="EMBL/GenBank/DDBJ databases">
        <authorList>
            <person name="Schelkunov M.I."/>
        </authorList>
    </citation>
    <scope>NUCLEOTIDE SEQUENCE</scope>
    <source>
        <strain evidence="2">Hsosn_3</strain>
        <tissue evidence="2">Leaf</tissue>
    </source>
</reference>
<feature type="region of interest" description="Disordered" evidence="1">
    <location>
        <begin position="702"/>
        <end position="728"/>
    </location>
</feature>